<dbReference type="EMBL" id="JACHEK010000004">
    <property type="protein sequence ID" value="MBB6144083.1"/>
    <property type="molecule type" value="Genomic_DNA"/>
</dbReference>
<dbReference type="PANTHER" id="PTHR36933">
    <property type="entry name" value="SLL0788 PROTEIN"/>
    <property type="match status" value="1"/>
</dbReference>
<evidence type="ECO:0000313" key="4">
    <source>
        <dbReference type="EMBL" id="MBB6144083.1"/>
    </source>
</evidence>
<protein>
    <submittedName>
        <fullName evidence="4">Uncharacterized protein (DUF305 family)</fullName>
    </submittedName>
</protein>
<evidence type="ECO:0000256" key="2">
    <source>
        <dbReference type="SAM" id="SignalP"/>
    </source>
</evidence>
<gene>
    <name evidence="4" type="ORF">HNQ77_002035</name>
</gene>
<feature type="chain" id="PRO_5032753541" evidence="2">
    <location>
        <begin position="45"/>
        <end position="242"/>
    </location>
</feature>
<dbReference type="Proteomes" id="UP000538666">
    <property type="component" value="Unassembled WGS sequence"/>
</dbReference>
<dbReference type="OrthoDB" id="8603558at2"/>
<dbReference type="AlphaFoldDB" id="A0A841JRP1"/>
<sequence length="242" mass="26073">MSCSSSKPSKRPHNKKRQALPRATTILASVLILAPSLTGSLANAQQGPSAISPSSSSVSVVQPGAPGQPTKRLPSSTTGIVPQLSKADVDFMQGMVMHHGQAVEMTALIPSHTENKAVRSIGERISISQTDEMKFMRRWLAARGQSTSMEMANMPGMDMPMMPGMLTPAQMDALRHATGAEFDHLFLTGMMQHHGGALVMVKDLFDAPGAGQDADLFDFATDVDNTQRAEIKIMQNMLKEKE</sequence>
<reference evidence="4 5" key="1">
    <citation type="submission" date="2020-08" db="EMBL/GenBank/DDBJ databases">
        <title>Genomic Encyclopedia of Type Strains, Phase IV (KMG-IV): sequencing the most valuable type-strain genomes for metagenomic binning, comparative biology and taxonomic classification.</title>
        <authorList>
            <person name="Goeker M."/>
        </authorList>
    </citation>
    <scope>NUCLEOTIDE SEQUENCE [LARGE SCALE GENOMIC DNA]</scope>
    <source>
        <strain evidence="4 5">DSM 103733</strain>
    </source>
</reference>
<name>A0A841JRP1_9BACT</name>
<feature type="region of interest" description="Disordered" evidence="1">
    <location>
        <begin position="1"/>
        <end position="21"/>
    </location>
</feature>
<dbReference type="InterPro" id="IPR005183">
    <property type="entry name" value="DUF305_CopM-like"/>
</dbReference>
<feature type="domain" description="DUF305" evidence="3">
    <location>
        <begin position="88"/>
        <end position="238"/>
    </location>
</feature>
<keyword evidence="2" id="KW-0732">Signal</keyword>
<dbReference type="PANTHER" id="PTHR36933:SF1">
    <property type="entry name" value="SLL0788 PROTEIN"/>
    <property type="match status" value="1"/>
</dbReference>
<proteinExistence type="predicted"/>
<organism evidence="4 5">
    <name type="scientific">Silvibacterium bohemicum</name>
    <dbReference type="NCBI Taxonomy" id="1577686"/>
    <lineage>
        <taxon>Bacteria</taxon>
        <taxon>Pseudomonadati</taxon>
        <taxon>Acidobacteriota</taxon>
        <taxon>Terriglobia</taxon>
        <taxon>Terriglobales</taxon>
        <taxon>Acidobacteriaceae</taxon>
        <taxon>Silvibacterium</taxon>
    </lineage>
</organism>
<feature type="compositionally biased region" description="Low complexity" evidence="1">
    <location>
        <begin position="44"/>
        <end position="67"/>
    </location>
</feature>
<feature type="compositionally biased region" description="Basic residues" evidence="1">
    <location>
        <begin position="8"/>
        <end position="19"/>
    </location>
</feature>
<evidence type="ECO:0000313" key="5">
    <source>
        <dbReference type="Proteomes" id="UP000538666"/>
    </source>
</evidence>
<feature type="region of interest" description="Disordered" evidence="1">
    <location>
        <begin position="42"/>
        <end position="78"/>
    </location>
</feature>
<keyword evidence="5" id="KW-1185">Reference proteome</keyword>
<feature type="signal peptide" evidence="2">
    <location>
        <begin position="1"/>
        <end position="44"/>
    </location>
</feature>
<comment type="caution">
    <text evidence="4">The sequence shown here is derived from an EMBL/GenBank/DDBJ whole genome shotgun (WGS) entry which is preliminary data.</text>
</comment>
<dbReference type="Pfam" id="PF03713">
    <property type="entry name" value="DUF305"/>
    <property type="match status" value="1"/>
</dbReference>
<dbReference type="Gene3D" id="1.20.1260.10">
    <property type="match status" value="1"/>
</dbReference>
<evidence type="ECO:0000256" key="1">
    <source>
        <dbReference type="SAM" id="MobiDB-lite"/>
    </source>
</evidence>
<dbReference type="InterPro" id="IPR012347">
    <property type="entry name" value="Ferritin-like"/>
</dbReference>
<accession>A0A841JRP1</accession>
<evidence type="ECO:0000259" key="3">
    <source>
        <dbReference type="Pfam" id="PF03713"/>
    </source>
</evidence>